<dbReference type="PANTHER" id="PTHR43133:SF8">
    <property type="entry name" value="RNA POLYMERASE SIGMA FACTOR HI_1459-RELATED"/>
    <property type="match status" value="1"/>
</dbReference>
<organism evidence="7 8">
    <name type="scientific">Xanthocytophaga agilis</name>
    <dbReference type="NCBI Taxonomy" id="3048010"/>
    <lineage>
        <taxon>Bacteria</taxon>
        <taxon>Pseudomonadati</taxon>
        <taxon>Bacteroidota</taxon>
        <taxon>Cytophagia</taxon>
        <taxon>Cytophagales</taxon>
        <taxon>Rhodocytophagaceae</taxon>
        <taxon>Xanthocytophaga</taxon>
    </lineage>
</organism>
<reference evidence="7" key="1">
    <citation type="submission" date="2023-05" db="EMBL/GenBank/DDBJ databases">
        <authorList>
            <person name="Zhang X."/>
        </authorList>
    </citation>
    <scope>NUCLEOTIDE SEQUENCE</scope>
    <source>
        <strain evidence="7">BD1B2-1</strain>
    </source>
</reference>
<dbReference type="PANTHER" id="PTHR43133">
    <property type="entry name" value="RNA POLYMERASE ECF-TYPE SIGMA FACTO"/>
    <property type="match status" value="1"/>
</dbReference>
<dbReference type="Proteomes" id="UP001232063">
    <property type="component" value="Unassembled WGS sequence"/>
</dbReference>
<keyword evidence="8" id="KW-1185">Reference proteome</keyword>
<keyword evidence="5" id="KW-0804">Transcription</keyword>
<dbReference type="GO" id="GO:0016987">
    <property type="term" value="F:sigma factor activity"/>
    <property type="evidence" value="ECO:0007669"/>
    <property type="project" value="UniProtKB-KW"/>
</dbReference>
<dbReference type="SUPFAM" id="SSF88659">
    <property type="entry name" value="Sigma3 and sigma4 domains of RNA polymerase sigma factors"/>
    <property type="match status" value="1"/>
</dbReference>
<dbReference type="Gene3D" id="1.10.1740.10">
    <property type="match status" value="1"/>
</dbReference>
<comment type="similarity">
    <text evidence="1">Belongs to the sigma-70 factor family. ECF subfamily.</text>
</comment>
<feature type="domain" description="RNA polymerase sigma-70 region 2" evidence="6">
    <location>
        <begin position="22"/>
        <end position="87"/>
    </location>
</feature>
<accession>A0AAE3RD36</accession>
<dbReference type="GO" id="GO:0006352">
    <property type="term" value="P:DNA-templated transcription initiation"/>
    <property type="evidence" value="ECO:0007669"/>
    <property type="project" value="InterPro"/>
</dbReference>
<dbReference type="AlphaFoldDB" id="A0AAE3RD36"/>
<gene>
    <name evidence="7" type="ORF">QNI22_36000</name>
</gene>
<dbReference type="InterPro" id="IPR039425">
    <property type="entry name" value="RNA_pol_sigma-70-like"/>
</dbReference>
<dbReference type="SUPFAM" id="SSF88946">
    <property type="entry name" value="Sigma2 domain of RNA polymerase sigma factors"/>
    <property type="match status" value="1"/>
</dbReference>
<protein>
    <submittedName>
        <fullName evidence="7">Sigma-70 family RNA polymerase sigma factor</fullName>
    </submittedName>
</protein>
<evidence type="ECO:0000256" key="1">
    <source>
        <dbReference type="ARBA" id="ARBA00010641"/>
    </source>
</evidence>
<sequence length="199" mass="23266">MQAENKDFNITTDLPINPHQWVSRYADYLYTYALSRLTDEELARDLVQETFLAALERADQFKGSSTEKTWLTAILKYKIVDVYRKKSSQFLHSTDSVSAEKQQEDFFDPDDGHWNVPHRPQAFGIEDQDPFTQSEFTHILQLCMKKLPALWLSVFTMKHMDEEDTDAICTALKVTPSNFWVIIHRTKVNLRACLQKNWS</sequence>
<dbReference type="EMBL" id="JASJOU010000020">
    <property type="protein sequence ID" value="MDJ1506119.1"/>
    <property type="molecule type" value="Genomic_DNA"/>
</dbReference>
<proteinExistence type="inferred from homology"/>
<dbReference type="InterPro" id="IPR007627">
    <property type="entry name" value="RNA_pol_sigma70_r2"/>
</dbReference>
<dbReference type="GO" id="GO:0003677">
    <property type="term" value="F:DNA binding"/>
    <property type="evidence" value="ECO:0007669"/>
    <property type="project" value="UniProtKB-KW"/>
</dbReference>
<keyword evidence="3" id="KW-0731">Sigma factor</keyword>
<keyword evidence="2" id="KW-0805">Transcription regulation</keyword>
<keyword evidence="4" id="KW-0238">DNA-binding</keyword>
<evidence type="ECO:0000256" key="4">
    <source>
        <dbReference type="ARBA" id="ARBA00023125"/>
    </source>
</evidence>
<comment type="caution">
    <text evidence="7">The sequence shown here is derived from an EMBL/GenBank/DDBJ whole genome shotgun (WGS) entry which is preliminary data.</text>
</comment>
<evidence type="ECO:0000313" key="8">
    <source>
        <dbReference type="Proteomes" id="UP001232063"/>
    </source>
</evidence>
<evidence type="ECO:0000256" key="2">
    <source>
        <dbReference type="ARBA" id="ARBA00023015"/>
    </source>
</evidence>
<evidence type="ECO:0000256" key="5">
    <source>
        <dbReference type="ARBA" id="ARBA00023163"/>
    </source>
</evidence>
<evidence type="ECO:0000259" key="6">
    <source>
        <dbReference type="Pfam" id="PF04542"/>
    </source>
</evidence>
<dbReference type="InterPro" id="IPR014284">
    <property type="entry name" value="RNA_pol_sigma-70_dom"/>
</dbReference>
<dbReference type="Pfam" id="PF04542">
    <property type="entry name" value="Sigma70_r2"/>
    <property type="match status" value="1"/>
</dbReference>
<name>A0AAE3RD36_9BACT</name>
<evidence type="ECO:0000313" key="7">
    <source>
        <dbReference type="EMBL" id="MDJ1506119.1"/>
    </source>
</evidence>
<dbReference type="InterPro" id="IPR013325">
    <property type="entry name" value="RNA_pol_sigma_r2"/>
</dbReference>
<dbReference type="NCBIfam" id="TIGR02937">
    <property type="entry name" value="sigma70-ECF"/>
    <property type="match status" value="1"/>
</dbReference>
<dbReference type="InterPro" id="IPR013324">
    <property type="entry name" value="RNA_pol_sigma_r3/r4-like"/>
</dbReference>
<evidence type="ECO:0000256" key="3">
    <source>
        <dbReference type="ARBA" id="ARBA00023082"/>
    </source>
</evidence>
<dbReference type="RefSeq" id="WP_314518866.1">
    <property type="nucleotide sequence ID" value="NZ_JASJOU010000020.1"/>
</dbReference>